<dbReference type="GO" id="GO:0006589">
    <property type="term" value="P:octopamine biosynthetic process"/>
    <property type="evidence" value="ECO:0007669"/>
    <property type="project" value="TreeGrafter"/>
</dbReference>
<dbReference type="GO" id="GO:0005507">
    <property type="term" value="F:copper ion binding"/>
    <property type="evidence" value="ECO:0007669"/>
    <property type="project" value="TreeGrafter"/>
</dbReference>
<dbReference type="Pfam" id="PF03712">
    <property type="entry name" value="Cu2_monoox_C"/>
    <property type="match status" value="1"/>
</dbReference>
<feature type="domain" description="Copper type II ascorbate-dependent monooxygenase C-terminal" evidence="2">
    <location>
        <begin position="3"/>
        <end position="56"/>
    </location>
</feature>
<evidence type="ECO:0000256" key="1">
    <source>
        <dbReference type="ARBA" id="ARBA00023157"/>
    </source>
</evidence>
<keyword evidence="4" id="KW-1185">Reference proteome</keyword>
<dbReference type="PANTHER" id="PTHR10157:SF31">
    <property type="entry name" value="DBH-LIKE MONOOXYGENASE PROTEIN 2-RELATED"/>
    <property type="match status" value="1"/>
</dbReference>
<name>A0A7K5U6B8_CEPOR</name>
<dbReference type="InterPro" id="IPR000945">
    <property type="entry name" value="DBH-like"/>
</dbReference>
<dbReference type="AlphaFoldDB" id="A0A7K5U6B8"/>
<dbReference type="Gene3D" id="2.60.120.230">
    <property type="match status" value="1"/>
</dbReference>
<dbReference type="GO" id="GO:0042420">
    <property type="term" value="P:dopamine catabolic process"/>
    <property type="evidence" value="ECO:0007669"/>
    <property type="project" value="TreeGrafter"/>
</dbReference>
<evidence type="ECO:0000313" key="4">
    <source>
        <dbReference type="Proteomes" id="UP000543364"/>
    </source>
</evidence>
<dbReference type="GO" id="GO:0042421">
    <property type="term" value="P:norepinephrine biosynthetic process"/>
    <property type="evidence" value="ECO:0007669"/>
    <property type="project" value="TreeGrafter"/>
</dbReference>
<dbReference type="InterPro" id="IPR008977">
    <property type="entry name" value="PHM/PNGase_F_dom_sf"/>
</dbReference>
<comment type="caution">
    <text evidence="3">The sequence shown here is derived from an EMBL/GenBank/DDBJ whole genome shotgun (WGS) entry which is preliminary data.</text>
</comment>
<organism evidence="3 4">
    <name type="scientific">Cephalopterus ornatus</name>
    <name type="common">Amazonian umbrellabird</name>
    <dbReference type="NCBI Taxonomy" id="114276"/>
    <lineage>
        <taxon>Eukaryota</taxon>
        <taxon>Metazoa</taxon>
        <taxon>Chordata</taxon>
        <taxon>Craniata</taxon>
        <taxon>Vertebrata</taxon>
        <taxon>Euteleostomi</taxon>
        <taxon>Archelosauria</taxon>
        <taxon>Archosauria</taxon>
        <taxon>Dinosauria</taxon>
        <taxon>Saurischia</taxon>
        <taxon>Theropoda</taxon>
        <taxon>Coelurosauria</taxon>
        <taxon>Aves</taxon>
        <taxon>Neognathae</taxon>
        <taxon>Neoaves</taxon>
        <taxon>Telluraves</taxon>
        <taxon>Australaves</taxon>
        <taxon>Passeriformes</taxon>
        <taxon>Cotingidae</taxon>
        <taxon>Cephalopterus</taxon>
    </lineage>
</organism>
<sequence>VSLRNGEQLRIICEDNKYDFRLQEIRDMKEILMIKPGDAILVECNFQTLDPSGVTFVSLFFYL</sequence>
<dbReference type="InterPro" id="IPR024548">
    <property type="entry name" value="Cu2_monoox_C"/>
</dbReference>
<evidence type="ECO:0000259" key="2">
    <source>
        <dbReference type="Pfam" id="PF03712"/>
    </source>
</evidence>
<dbReference type="InterPro" id="IPR014784">
    <property type="entry name" value="Cu2_ascorb_mOase-like_C"/>
</dbReference>
<feature type="non-terminal residue" evidence="3">
    <location>
        <position position="1"/>
    </location>
</feature>
<dbReference type="GO" id="GO:0004500">
    <property type="term" value="F:dopamine beta-monooxygenase activity"/>
    <property type="evidence" value="ECO:0007669"/>
    <property type="project" value="InterPro"/>
</dbReference>
<dbReference type="GO" id="GO:0005615">
    <property type="term" value="C:extracellular space"/>
    <property type="evidence" value="ECO:0007669"/>
    <property type="project" value="TreeGrafter"/>
</dbReference>
<dbReference type="Proteomes" id="UP000543364">
    <property type="component" value="Unassembled WGS sequence"/>
</dbReference>
<dbReference type="GO" id="GO:0030667">
    <property type="term" value="C:secretory granule membrane"/>
    <property type="evidence" value="ECO:0007669"/>
    <property type="project" value="TreeGrafter"/>
</dbReference>
<dbReference type="PANTHER" id="PTHR10157">
    <property type="entry name" value="DOPAMINE BETA HYDROXYLASE RELATED"/>
    <property type="match status" value="1"/>
</dbReference>
<dbReference type="EMBL" id="VZRE01007739">
    <property type="protein sequence ID" value="NWU11351.1"/>
    <property type="molecule type" value="Genomic_DNA"/>
</dbReference>
<keyword evidence="1" id="KW-1015">Disulfide bond</keyword>
<gene>
    <name evidence="3" type="primary">Moxd2_0</name>
    <name evidence="3" type="ORF">CEPORN_R15066</name>
</gene>
<reference evidence="3 4" key="1">
    <citation type="submission" date="2019-09" db="EMBL/GenBank/DDBJ databases">
        <title>Bird 10,000 Genomes (B10K) Project - Family phase.</title>
        <authorList>
            <person name="Zhang G."/>
        </authorList>
    </citation>
    <scope>NUCLEOTIDE SEQUENCE [LARGE SCALE GENOMIC DNA]</scope>
    <source>
        <strain evidence="3">B10K-DU-001-01</strain>
        <tissue evidence="3">Muscle</tissue>
    </source>
</reference>
<feature type="non-terminal residue" evidence="3">
    <location>
        <position position="63"/>
    </location>
</feature>
<protein>
    <submittedName>
        <fullName evidence="3">MOXD2 protein</fullName>
    </submittedName>
</protein>
<proteinExistence type="predicted"/>
<accession>A0A7K5U6B8</accession>
<dbReference type="SUPFAM" id="SSF49742">
    <property type="entry name" value="PHM/PNGase F"/>
    <property type="match status" value="1"/>
</dbReference>
<evidence type="ECO:0000313" key="3">
    <source>
        <dbReference type="EMBL" id="NWU11351.1"/>
    </source>
</evidence>